<dbReference type="InterPro" id="IPR006439">
    <property type="entry name" value="HAD-SF_hydro_IA"/>
</dbReference>
<comment type="catalytic activity">
    <reaction evidence="1">
        <text>2-phosphoglycolate + H2O = glycolate + phosphate</text>
        <dbReference type="Rhea" id="RHEA:14369"/>
        <dbReference type="ChEBI" id="CHEBI:15377"/>
        <dbReference type="ChEBI" id="CHEBI:29805"/>
        <dbReference type="ChEBI" id="CHEBI:43474"/>
        <dbReference type="ChEBI" id="CHEBI:58033"/>
        <dbReference type="EC" id="3.1.3.18"/>
    </reaction>
</comment>
<evidence type="ECO:0000313" key="6">
    <source>
        <dbReference type="Proteomes" id="UP000563524"/>
    </source>
</evidence>
<dbReference type="EC" id="3.1.3.18" evidence="4"/>
<comment type="similarity">
    <text evidence="3">Belongs to the HAD-like hydrolase superfamily. CbbY/CbbZ/Gph/YieH family.</text>
</comment>
<evidence type="ECO:0000256" key="2">
    <source>
        <dbReference type="ARBA" id="ARBA00004818"/>
    </source>
</evidence>
<gene>
    <name evidence="5" type="ORF">GGQ59_000938</name>
</gene>
<name>A0A840I2M1_9PROT</name>
<dbReference type="SFLD" id="SFLDS00003">
    <property type="entry name" value="Haloacid_Dehalogenase"/>
    <property type="match status" value="1"/>
</dbReference>
<dbReference type="GO" id="GO:0005829">
    <property type="term" value="C:cytosol"/>
    <property type="evidence" value="ECO:0007669"/>
    <property type="project" value="TreeGrafter"/>
</dbReference>
<keyword evidence="6" id="KW-1185">Reference proteome</keyword>
<dbReference type="Pfam" id="PF13419">
    <property type="entry name" value="HAD_2"/>
    <property type="match status" value="1"/>
</dbReference>
<dbReference type="InterPro" id="IPR023214">
    <property type="entry name" value="HAD_sf"/>
</dbReference>
<dbReference type="InterPro" id="IPR050155">
    <property type="entry name" value="HAD-like_hydrolase_sf"/>
</dbReference>
<dbReference type="EMBL" id="JACHOB010000001">
    <property type="protein sequence ID" value="MBB4658438.1"/>
    <property type="molecule type" value="Genomic_DNA"/>
</dbReference>
<comment type="pathway">
    <text evidence="2">Organic acid metabolism; glycolate biosynthesis; glycolate from 2-phosphoglycolate: step 1/1.</text>
</comment>
<evidence type="ECO:0000256" key="1">
    <source>
        <dbReference type="ARBA" id="ARBA00000830"/>
    </source>
</evidence>
<dbReference type="SFLD" id="SFLDG01129">
    <property type="entry name" value="C1.5:_HAD__Beta-PGM__Phosphata"/>
    <property type="match status" value="1"/>
</dbReference>
<evidence type="ECO:0000313" key="5">
    <source>
        <dbReference type="EMBL" id="MBB4658438.1"/>
    </source>
</evidence>
<organism evidence="5 6">
    <name type="scientific">Parvularcula dongshanensis</name>
    <dbReference type="NCBI Taxonomy" id="1173995"/>
    <lineage>
        <taxon>Bacteria</taxon>
        <taxon>Pseudomonadati</taxon>
        <taxon>Pseudomonadota</taxon>
        <taxon>Alphaproteobacteria</taxon>
        <taxon>Parvularculales</taxon>
        <taxon>Parvularculaceae</taxon>
        <taxon>Parvularcula</taxon>
    </lineage>
</organism>
<dbReference type="GO" id="GO:0008967">
    <property type="term" value="F:phosphoglycolate phosphatase activity"/>
    <property type="evidence" value="ECO:0007669"/>
    <property type="project" value="UniProtKB-EC"/>
</dbReference>
<dbReference type="PRINTS" id="PR00413">
    <property type="entry name" value="HADHALOGNASE"/>
</dbReference>
<dbReference type="PANTHER" id="PTHR43434:SF1">
    <property type="entry name" value="PHOSPHOGLYCOLATE PHOSPHATASE"/>
    <property type="match status" value="1"/>
</dbReference>
<comment type="caution">
    <text evidence="5">The sequence shown here is derived from an EMBL/GenBank/DDBJ whole genome shotgun (WGS) entry which is preliminary data.</text>
</comment>
<evidence type="ECO:0000256" key="4">
    <source>
        <dbReference type="ARBA" id="ARBA00013078"/>
    </source>
</evidence>
<dbReference type="Gene3D" id="1.10.150.240">
    <property type="entry name" value="Putative phosphatase, domain 2"/>
    <property type="match status" value="1"/>
</dbReference>
<dbReference type="InterPro" id="IPR023198">
    <property type="entry name" value="PGP-like_dom2"/>
</dbReference>
<dbReference type="InterPro" id="IPR036412">
    <property type="entry name" value="HAD-like_sf"/>
</dbReference>
<reference evidence="5 6" key="1">
    <citation type="submission" date="2020-08" db="EMBL/GenBank/DDBJ databases">
        <title>Genomic Encyclopedia of Type Strains, Phase IV (KMG-IV): sequencing the most valuable type-strain genomes for metagenomic binning, comparative biology and taxonomic classification.</title>
        <authorList>
            <person name="Goeker M."/>
        </authorList>
    </citation>
    <scope>NUCLEOTIDE SEQUENCE [LARGE SCALE GENOMIC DNA]</scope>
    <source>
        <strain evidence="5 6">DSM 102850</strain>
    </source>
</reference>
<proteinExistence type="inferred from homology"/>
<dbReference type="SUPFAM" id="SSF56784">
    <property type="entry name" value="HAD-like"/>
    <property type="match status" value="1"/>
</dbReference>
<sequence>MATTPPDRPFSDLVVIFDLDGTLVDSAPDLTEAMNVILGEEGMAPLPEREVRHLVGEGARALLRRGYAEHGRRFPEGEEGDVLVTRYVDRYAARIAERTRPFGGCEDALAQLAEAGAALAVCTNKVEKLAFPLLDALDLTKWFDVVLARDSLDRCKPDPAPLIEIQRRTGRARGVMIGDTPTDLAAGRAAGMPVLLAEFGYGSFETSHAVKDEQRFEDFEALFEKIRSLGGRTGDVS</sequence>
<dbReference type="InterPro" id="IPR041492">
    <property type="entry name" value="HAD_2"/>
</dbReference>
<dbReference type="PANTHER" id="PTHR43434">
    <property type="entry name" value="PHOSPHOGLYCOLATE PHOSPHATASE"/>
    <property type="match status" value="1"/>
</dbReference>
<dbReference type="NCBIfam" id="TIGR01549">
    <property type="entry name" value="HAD-SF-IA-v1"/>
    <property type="match status" value="1"/>
</dbReference>
<dbReference type="GO" id="GO:0006281">
    <property type="term" value="P:DNA repair"/>
    <property type="evidence" value="ECO:0007669"/>
    <property type="project" value="TreeGrafter"/>
</dbReference>
<evidence type="ECO:0000256" key="3">
    <source>
        <dbReference type="ARBA" id="ARBA00006171"/>
    </source>
</evidence>
<accession>A0A840I2M1</accession>
<protein>
    <recommendedName>
        <fullName evidence="4">phosphoglycolate phosphatase</fullName>
        <ecNumber evidence="4">3.1.3.18</ecNumber>
    </recommendedName>
</protein>
<keyword evidence="5" id="KW-0378">Hydrolase</keyword>
<dbReference type="Proteomes" id="UP000563524">
    <property type="component" value="Unassembled WGS sequence"/>
</dbReference>
<dbReference type="AlphaFoldDB" id="A0A840I2M1"/>
<dbReference type="Gene3D" id="3.40.50.1000">
    <property type="entry name" value="HAD superfamily/HAD-like"/>
    <property type="match status" value="1"/>
</dbReference>
<dbReference type="RefSeq" id="WP_183816262.1">
    <property type="nucleotide sequence ID" value="NZ_JACHOB010000001.1"/>
</dbReference>